<comment type="caution">
    <text evidence="1">The sequence shown here is derived from an EMBL/GenBank/DDBJ whole genome shotgun (WGS) entry which is preliminary data.</text>
</comment>
<proteinExistence type="predicted"/>
<dbReference type="InterPro" id="IPR056238">
    <property type="entry name" value="YunG-like"/>
</dbReference>
<name>A0ABT1NFN7_9FIRM</name>
<keyword evidence="2" id="KW-1185">Reference proteome</keyword>
<reference evidence="1 2" key="1">
    <citation type="submission" date="2021-10" db="EMBL/GenBank/DDBJ databases">
        <title>Lutispora strain m25 sp. nov., a thermophilic, non-spore-forming bacterium isolated from a lab-scale methanogenic bioreactor digesting anaerobic sludge.</title>
        <authorList>
            <person name="El Houari A."/>
            <person name="Mcdonald J."/>
        </authorList>
    </citation>
    <scope>NUCLEOTIDE SEQUENCE [LARGE SCALE GENOMIC DNA]</scope>
    <source>
        <strain evidence="2">m25</strain>
    </source>
</reference>
<sequence>MIYRFLKLLKAIKSSWGVDTAYKDDIPKWSTDNPSAGQCAVTALIIHDYFGGKIYSGVSQDGVVHYWNKIHGIKIDLTRSQFKDTKTFSNITKWKADELLQTGNVRERYEILRSRVESYLLENRLRKR</sequence>
<gene>
    <name evidence="1" type="ORF">LJD61_11045</name>
</gene>
<accession>A0ABT1NFN7</accession>
<evidence type="ECO:0000313" key="1">
    <source>
        <dbReference type="EMBL" id="MCQ1530080.1"/>
    </source>
</evidence>
<protein>
    <submittedName>
        <fullName evidence="1">Uncharacterized protein</fullName>
    </submittedName>
</protein>
<evidence type="ECO:0000313" key="2">
    <source>
        <dbReference type="Proteomes" id="UP001651880"/>
    </source>
</evidence>
<organism evidence="1 2">
    <name type="scientific">Lutispora saccharofermentans</name>
    <dbReference type="NCBI Taxonomy" id="3024236"/>
    <lineage>
        <taxon>Bacteria</taxon>
        <taxon>Bacillati</taxon>
        <taxon>Bacillota</taxon>
        <taxon>Clostridia</taxon>
        <taxon>Lutisporales</taxon>
        <taxon>Lutisporaceae</taxon>
        <taxon>Lutispora</taxon>
    </lineage>
</organism>
<dbReference type="Pfam" id="PF24585">
    <property type="entry name" value="YunG"/>
    <property type="match status" value="1"/>
</dbReference>
<dbReference type="Proteomes" id="UP001651880">
    <property type="component" value="Unassembled WGS sequence"/>
</dbReference>
<dbReference type="RefSeq" id="WP_255227601.1">
    <property type="nucleotide sequence ID" value="NZ_JAJEKE010000009.1"/>
</dbReference>
<dbReference type="EMBL" id="JAJEKE010000009">
    <property type="protein sequence ID" value="MCQ1530080.1"/>
    <property type="molecule type" value="Genomic_DNA"/>
</dbReference>